<protein>
    <submittedName>
        <fullName evidence="7">Putative secreted protein</fullName>
    </submittedName>
</protein>
<comment type="subcellular location">
    <subcellularLocation>
        <location evidence="1">Secreted</location>
    </subcellularLocation>
</comment>
<comment type="similarity">
    <text evidence="5">Belongs to the salp15 family.</text>
</comment>
<keyword evidence="3 6" id="KW-0732">Signal</keyword>
<feature type="chain" id="PRO_5001868991" evidence="6">
    <location>
        <begin position="22"/>
        <end position="95"/>
    </location>
</feature>
<evidence type="ECO:0000256" key="6">
    <source>
        <dbReference type="SAM" id="SignalP"/>
    </source>
</evidence>
<evidence type="ECO:0000256" key="5">
    <source>
        <dbReference type="ARBA" id="ARBA00034321"/>
    </source>
</evidence>
<reference evidence="7" key="1">
    <citation type="journal article" date="2015" name="PLoS Negl. Trop. Dis.">
        <title>Deep Sequencing Analysis of the Ixodes ricinus Haemocytome.</title>
        <authorList>
            <person name="Kotsyfakis M."/>
            <person name="Kopacek P."/>
            <person name="Franta Z."/>
            <person name="Pedra J.H."/>
            <person name="Ribeiro J.M."/>
        </authorList>
    </citation>
    <scope>NUCLEOTIDE SEQUENCE</scope>
</reference>
<proteinExistence type="evidence at transcript level"/>
<dbReference type="AlphaFoldDB" id="A0A090X9F0"/>
<keyword evidence="4" id="KW-0325">Glycoprotein</keyword>
<keyword evidence="2" id="KW-0964">Secreted</keyword>
<dbReference type="EMBL" id="GBIH01001378">
    <property type="protein sequence ID" value="JAC93332.1"/>
    <property type="molecule type" value="mRNA"/>
</dbReference>
<evidence type="ECO:0000313" key="7">
    <source>
        <dbReference type="EMBL" id="JAC93332.1"/>
    </source>
</evidence>
<accession>A0A090X9F0</accession>
<dbReference type="Pfam" id="PF12115">
    <property type="entry name" value="Salp15"/>
    <property type="match status" value="1"/>
</dbReference>
<feature type="signal peptide" evidence="6">
    <location>
        <begin position="1"/>
        <end position="21"/>
    </location>
</feature>
<evidence type="ECO:0000256" key="2">
    <source>
        <dbReference type="ARBA" id="ARBA00022525"/>
    </source>
</evidence>
<dbReference type="InterPro" id="IPR021971">
    <property type="entry name" value="Salp15"/>
</dbReference>
<dbReference type="GO" id="GO:0005576">
    <property type="term" value="C:extracellular region"/>
    <property type="evidence" value="ECO:0007669"/>
    <property type="project" value="UniProtKB-SubCell"/>
</dbReference>
<name>A0A090X9F0_IXORI</name>
<evidence type="ECO:0000256" key="4">
    <source>
        <dbReference type="ARBA" id="ARBA00023180"/>
    </source>
</evidence>
<evidence type="ECO:0000256" key="3">
    <source>
        <dbReference type="ARBA" id="ARBA00022729"/>
    </source>
</evidence>
<sequence>MYKISLIISLTLLLVFNATSGTPEEDVCWSCLEKTLNNICKKEGGTSVHTVNFADCKVNCWKPFAGTPASQQMTLPPGTRCGFPYRTCKYGVCQG</sequence>
<evidence type="ECO:0000256" key="1">
    <source>
        <dbReference type="ARBA" id="ARBA00004613"/>
    </source>
</evidence>
<organism evidence="7">
    <name type="scientific">Ixodes ricinus</name>
    <name type="common">Common tick</name>
    <name type="synonym">Acarus ricinus</name>
    <dbReference type="NCBI Taxonomy" id="34613"/>
    <lineage>
        <taxon>Eukaryota</taxon>
        <taxon>Metazoa</taxon>
        <taxon>Ecdysozoa</taxon>
        <taxon>Arthropoda</taxon>
        <taxon>Chelicerata</taxon>
        <taxon>Arachnida</taxon>
        <taxon>Acari</taxon>
        <taxon>Parasitiformes</taxon>
        <taxon>Ixodida</taxon>
        <taxon>Ixodoidea</taxon>
        <taxon>Ixodidae</taxon>
        <taxon>Ixodinae</taxon>
        <taxon>Ixodes</taxon>
    </lineage>
</organism>